<gene>
    <name evidence="3" type="ORF">UFOPK2967_00113</name>
    <name evidence="4" type="ORF">UFOPK3587_00022</name>
    <name evidence="5" type="ORF">UFOPK3984_00060</name>
    <name evidence="6" type="ORF">UFOPK4114_00259</name>
</gene>
<dbReference type="InterPro" id="IPR029044">
    <property type="entry name" value="Nucleotide-diphossugar_trans"/>
</dbReference>
<organism evidence="4">
    <name type="scientific">freshwater metagenome</name>
    <dbReference type="NCBI Taxonomy" id="449393"/>
    <lineage>
        <taxon>unclassified sequences</taxon>
        <taxon>metagenomes</taxon>
        <taxon>ecological metagenomes</taxon>
    </lineage>
</organism>
<dbReference type="EMBL" id="CAFBMN010000001">
    <property type="protein sequence ID" value="CAB4893012.1"/>
    <property type="molecule type" value="Genomic_DNA"/>
</dbReference>
<dbReference type="EMBL" id="CAFBPP010000005">
    <property type="protein sequence ID" value="CAB5011141.1"/>
    <property type="molecule type" value="Genomic_DNA"/>
</dbReference>
<keyword evidence="1" id="KW-0472">Membrane</keyword>
<dbReference type="InterPro" id="IPR001173">
    <property type="entry name" value="Glyco_trans_2-like"/>
</dbReference>
<feature type="domain" description="Glycosyltransferase 2-like" evidence="2">
    <location>
        <begin position="24"/>
        <end position="150"/>
    </location>
</feature>
<dbReference type="EMBL" id="CAFBOP010000001">
    <property type="protein sequence ID" value="CAB4975483.1"/>
    <property type="molecule type" value="Genomic_DNA"/>
</dbReference>
<reference evidence="4" key="1">
    <citation type="submission" date="2020-05" db="EMBL/GenBank/DDBJ databases">
        <authorList>
            <person name="Chiriac C."/>
            <person name="Salcher M."/>
            <person name="Ghai R."/>
            <person name="Kavagutti S V."/>
        </authorList>
    </citation>
    <scope>NUCLEOTIDE SEQUENCE</scope>
</reference>
<evidence type="ECO:0000313" key="3">
    <source>
        <dbReference type="EMBL" id="CAB4778503.1"/>
    </source>
</evidence>
<protein>
    <submittedName>
        <fullName evidence="4">Unannotated protein</fullName>
    </submittedName>
</protein>
<evidence type="ECO:0000256" key="1">
    <source>
        <dbReference type="SAM" id="Phobius"/>
    </source>
</evidence>
<dbReference type="CDD" id="cd02525">
    <property type="entry name" value="Succinoglycan_BP_ExoA"/>
    <property type="match status" value="1"/>
</dbReference>
<sequence>MKPTNEAISVSLSTSHSRTVTGVSVILPILNEEAHLEQSVSAILSQDYHGKLEIILALGPSRDRTSEIARQLGEKDSRIILVENPTGRTATGLNLAISQSSFEIIVRVDGHAQIPSNYISMAVSILNETGAVNVGGLMAAEGETNFEKSVAKVMKSPLGVGSSNFHTGGTAGSVDTVYLGCFRRAELLAAGGYDERFTRAQDWELNFRLRSRGGVVYFDPRLYVLYRPRPNLGALSKQYFEYGRWRRAVVRRHQGTVNMRYLAPPFAFIGTLISLFTGFSIAPIFFIPAVIYLSFVVFASLKLGKGLREYFQMPAILLVMQMSWGCGYLTSPKKLAT</sequence>
<accession>A0A6J7F9P6</accession>
<keyword evidence="1" id="KW-1133">Transmembrane helix</keyword>
<dbReference type="AlphaFoldDB" id="A0A6J7F9P6"/>
<keyword evidence="1" id="KW-0812">Transmembrane</keyword>
<dbReference type="EMBL" id="CAFAAC010000003">
    <property type="protein sequence ID" value="CAB4778503.1"/>
    <property type="molecule type" value="Genomic_DNA"/>
</dbReference>
<dbReference type="PANTHER" id="PTHR43685:SF3">
    <property type="entry name" value="SLR2126 PROTEIN"/>
    <property type="match status" value="1"/>
</dbReference>
<evidence type="ECO:0000259" key="2">
    <source>
        <dbReference type="Pfam" id="PF00535"/>
    </source>
</evidence>
<dbReference type="Pfam" id="PF00535">
    <property type="entry name" value="Glycos_transf_2"/>
    <property type="match status" value="1"/>
</dbReference>
<dbReference type="SUPFAM" id="SSF53448">
    <property type="entry name" value="Nucleotide-diphospho-sugar transferases"/>
    <property type="match status" value="1"/>
</dbReference>
<evidence type="ECO:0000313" key="4">
    <source>
        <dbReference type="EMBL" id="CAB4893012.1"/>
    </source>
</evidence>
<feature type="transmembrane region" description="Helical" evidence="1">
    <location>
        <begin position="285"/>
        <end position="303"/>
    </location>
</feature>
<proteinExistence type="predicted"/>
<dbReference type="PANTHER" id="PTHR43685">
    <property type="entry name" value="GLYCOSYLTRANSFERASE"/>
    <property type="match status" value="1"/>
</dbReference>
<dbReference type="Gene3D" id="3.90.550.10">
    <property type="entry name" value="Spore Coat Polysaccharide Biosynthesis Protein SpsA, Chain A"/>
    <property type="match status" value="1"/>
</dbReference>
<dbReference type="InterPro" id="IPR050834">
    <property type="entry name" value="Glycosyltransf_2"/>
</dbReference>
<name>A0A6J7F9P6_9ZZZZ</name>
<evidence type="ECO:0000313" key="5">
    <source>
        <dbReference type="EMBL" id="CAB4975483.1"/>
    </source>
</evidence>
<evidence type="ECO:0000313" key="6">
    <source>
        <dbReference type="EMBL" id="CAB5011141.1"/>
    </source>
</evidence>